<dbReference type="SUPFAM" id="SSF46689">
    <property type="entry name" value="Homeodomain-like"/>
    <property type="match status" value="1"/>
</dbReference>
<evidence type="ECO:0000313" key="5">
    <source>
        <dbReference type="Proteomes" id="UP000550729"/>
    </source>
</evidence>
<reference evidence="4 5" key="1">
    <citation type="submission" date="2020-04" db="EMBL/GenBank/DDBJ databases">
        <title>Gordonia sp. nov. TBRC 11910.</title>
        <authorList>
            <person name="Suriyachadkun C."/>
        </authorList>
    </citation>
    <scope>NUCLEOTIDE SEQUENCE [LARGE SCALE GENOMIC DNA]</scope>
    <source>
        <strain evidence="4 5">TBRC 11910</strain>
    </source>
</reference>
<dbReference type="EMBL" id="JABBNB010000009">
    <property type="protein sequence ID" value="NMO01769.1"/>
    <property type="molecule type" value="Genomic_DNA"/>
</dbReference>
<proteinExistence type="predicted"/>
<evidence type="ECO:0000313" key="4">
    <source>
        <dbReference type="EMBL" id="NMO01769.1"/>
    </source>
</evidence>
<protein>
    <submittedName>
        <fullName evidence="4">TetR/AcrR family transcriptional regulator</fullName>
    </submittedName>
</protein>
<sequence length="164" mass="16990">MTADRRSVAPHGFGGRRASVFGGSSGHPGGDRACADVAATLASTNGLAAVTIQSVAIAAGYIRPIVYDCFGSREDVVALIVSTAAESLRRRLRITESALSARGNVEDVGAMAYIDLLLEGQVDSFTSTGNAEECICQQEMNRRRSGSPLVGMGACGQPCPSPAR</sequence>
<dbReference type="Pfam" id="PF00440">
    <property type="entry name" value="TetR_N"/>
    <property type="match status" value="1"/>
</dbReference>
<organism evidence="4 5">
    <name type="scientific">Gordonia asplenii</name>
    <dbReference type="NCBI Taxonomy" id="2725283"/>
    <lineage>
        <taxon>Bacteria</taxon>
        <taxon>Bacillati</taxon>
        <taxon>Actinomycetota</taxon>
        <taxon>Actinomycetes</taxon>
        <taxon>Mycobacteriales</taxon>
        <taxon>Gordoniaceae</taxon>
        <taxon>Gordonia</taxon>
    </lineage>
</organism>
<dbReference type="AlphaFoldDB" id="A0A848KU82"/>
<name>A0A848KU82_9ACTN</name>
<gene>
    <name evidence="4" type="ORF">HH308_11145</name>
</gene>
<keyword evidence="1" id="KW-0238">DNA-binding</keyword>
<evidence type="ECO:0000256" key="1">
    <source>
        <dbReference type="ARBA" id="ARBA00023125"/>
    </source>
</evidence>
<dbReference type="RefSeq" id="WP_170194266.1">
    <property type="nucleotide sequence ID" value="NZ_JABBNB010000009.1"/>
</dbReference>
<dbReference type="Proteomes" id="UP000550729">
    <property type="component" value="Unassembled WGS sequence"/>
</dbReference>
<feature type="region of interest" description="Disordered" evidence="2">
    <location>
        <begin position="1"/>
        <end position="26"/>
    </location>
</feature>
<feature type="domain" description="HTH tetR-type" evidence="3">
    <location>
        <begin position="36"/>
        <end position="78"/>
    </location>
</feature>
<dbReference type="InterPro" id="IPR001647">
    <property type="entry name" value="HTH_TetR"/>
</dbReference>
<dbReference type="GO" id="GO:0003677">
    <property type="term" value="F:DNA binding"/>
    <property type="evidence" value="ECO:0007669"/>
    <property type="project" value="UniProtKB-KW"/>
</dbReference>
<keyword evidence="5" id="KW-1185">Reference proteome</keyword>
<dbReference type="Gene3D" id="1.10.357.10">
    <property type="entry name" value="Tetracycline Repressor, domain 2"/>
    <property type="match status" value="1"/>
</dbReference>
<evidence type="ECO:0000256" key="2">
    <source>
        <dbReference type="SAM" id="MobiDB-lite"/>
    </source>
</evidence>
<dbReference type="InterPro" id="IPR009057">
    <property type="entry name" value="Homeodomain-like_sf"/>
</dbReference>
<evidence type="ECO:0000259" key="3">
    <source>
        <dbReference type="Pfam" id="PF00440"/>
    </source>
</evidence>
<comment type="caution">
    <text evidence="4">The sequence shown here is derived from an EMBL/GenBank/DDBJ whole genome shotgun (WGS) entry which is preliminary data.</text>
</comment>
<accession>A0A848KU82</accession>